<dbReference type="SUPFAM" id="SSF51120">
    <property type="entry name" value="beta-Roll"/>
    <property type="match status" value="1"/>
</dbReference>
<name>A0A6J4RVY1_9ACTN</name>
<protein>
    <recommendedName>
        <fullName evidence="3">Alkaline phosphatase</fullName>
    </recommendedName>
</protein>
<dbReference type="InterPro" id="IPR001343">
    <property type="entry name" value="Hemolysn_Ca-bd"/>
</dbReference>
<feature type="chain" id="PRO_5026897392" description="Alkaline phosphatase" evidence="1">
    <location>
        <begin position="25"/>
        <end position="285"/>
    </location>
</feature>
<evidence type="ECO:0000313" key="2">
    <source>
        <dbReference type="EMBL" id="CAA9483416.1"/>
    </source>
</evidence>
<dbReference type="InterPro" id="IPR011049">
    <property type="entry name" value="Serralysin-like_metalloprot_C"/>
</dbReference>
<dbReference type="GO" id="GO:0005509">
    <property type="term" value="F:calcium ion binding"/>
    <property type="evidence" value="ECO:0007669"/>
    <property type="project" value="InterPro"/>
</dbReference>
<sequence length="285" mass="29129">MTLLRPALALSALLLLLAPAAASAGFRPGGPTPGACAGAAFTDRVGTLGADTLAASERPERVYGLNGADSLRGGPARAACLFGGRDPDLLQLGAGGGIVLGEDGADIGVGSDKDDALSGGAGPDFLLGRGGRDVLRGDTGVDAFDAGPGDDAIVANDGRREVVACGRGTDAVALDPTDLEFGCERVRRREGRLLPRLKSPRAGRRRTAFRLELEIPRGGGPGSYAVIAERCDQAAPVPVSVFPEPGRRVRTGQRVRVGLRPPGKGWCLGKRPAALVRLPACDAGD</sequence>
<gene>
    <name evidence="2" type="ORF">AVDCRST_MAG30-933</name>
</gene>
<feature type="non-terminal residue" evidence="2">
    <location>
        <position position="285"/>
    </location>
</feature>
<evidence type="ECO:0008006" key="3">
    <source>
        <dbReference type="Google" id="ProtNLM"/>
    </source>
</evidence>
<dbReference type="EMBL" id="CADCVS010000155">
    <property type="protein sequence ID" value="CAA9483416.1"/>
    <property type="molecule type" value="Genomic_DNA"/>
</dbReference>
<proteinExistence type="predicted"/>
<dbReference type="AlphaFoldDB" id="A0A6J4RVY1"/>
<dbReference type="Gene3D" id="2.150.10.10">
    <property type="entry name" value="Serralysin-like metalloprotease, C-terminal"/>
    <property type="match status" value="1"/>
</dbReference>
<keyword evidence="1" id="KW-0732">Signal</keyword>
<feature type="signal peptide" evidence="1">
    <location>
        <begin position="1"/>
        <end position="24"/>
    </location>
</feature>
<dbReference type="Pfam" id="PF00353">
    <property type="entry name" value="HemolysinCabind"/>
    <property type="match status" value="2"/>
</dbReference>
<organism evidence="2">
    <name type="scientific">uncultured Solirubrobacteraceae bacterium</name>
    <dbReference type="NCBI Taxonomy" id="1162706"/>
    <lineage>
        <taxon>Bacteria</taxon>
        <taxon>Bacillati</taxon>
        <taxon>Actinomycetota</taxon>
        <taxon>Thermoleophilia</taxon>
        <taxon>Solirubrobacterales</taxon>
        <taxon>Solirubrobacteraceae</taxon>
        <taxon>environmental samples</taxon>
    </lineage>
</organism>
<accession>A0A6J4RVY1</accession>
<evidence type="ECO:0000256" key="1">
    <source>
        <dbReference type="SAM" id="SignalP"/>
    </source>
</evidence>
<reference evidence="2" key="1">
    <citation type="submission" date="2020-02" db="EMBL/GenBank/DDBJ databases">
        <authorList>
            <person name="Meier V. D."/>
        </authorList>
    </citation>
    <scope>NUCLEOTIDE SEQUENCE</scope>
    <source>
        <strain evidence="2">AVDCRST_MAG30</strain>
    </source>
</reference>